<dbReference type="InterPro" id="IPR003594">
    <property type="entry name" value="HATPase_dom"/>
</dbReference>
<reference evidence="6 7" key="1">
    <citation type="journal article" date="2018" name="Front. Microbiol.">
        <title>Genome-Based Analysis Reveals the Taxonomy and Diversity of the Family Idiomarinaceae.</title>
        <authorList>
            <person name="Liu Y."/>
            <person name="Lai Q."/>
            <person name="Shao Z."/>
        </authorList>
    </citation>
    <scope>NUCLEOTIDE SEQUENCE [LARGE SCALE GENOMIC DNA]</scope>
    <source>
        <strain evidence="6 7">GBSy1</strain>
    </source>
</reference>
<evidence type="ECO:0000256" key="1">
    <source>
        <dbReference type="ARBA" id="ARBA00000085"/>
    </source>
</evidence>
<dbReference type="EMBL" id="PIPN01000006">
    <property type="protein sequence ID" value="RUO28029.1"/>
    <property type="molecule type" value="Genomic_DNA"/>
</dbReference>
<dbReference type="EC" id="2.7.13.3" evidence="2"/>
<dbReference type="CDD" id="cd00082">
    <property type="entry name" value="HisKA"/>
    <property type="match status" value="1"/>
</dbReference>
<protein>
    <recommendedName>
        <fullName evidence="2">histidine kinase</fullName>
        <ecNumber evidence="2">2.7.13.3</ecNumber>
    </recommendedName>
</protein>
<dbReference type="InterPro" id="IPR005467">
    <property type="entry name" value="His_kinase_dom"/>
</dbReference>
<sequence>MDAEFNWVEQVPAPYLVIDSSNSIVAVNEACLTLLGYRNDELIGASFSTLMNKANWLAWHNMVQPALDSGKPAEQYSMRLQQQSGEQVSLLLSAKQQSDVIHLTLTPYETRINMERSLIAQRNEVRESAQALTREQASLLARQSQQAELIRKLEDVNSTFVQTEKMAAIGQLAAGVAHEINNPIGYVYSNLQTMAEYVADLRQIIEAIDHVDSVDELKRLKKTLDYDFIRTDVSALLRESEEGIERVKHIITALKDFSRQDDCEMQPANINKAVETTISVAWNELKYKAEVHTALADIPDVCCNLGQINQVFMNLLVNAAQAIEKFGNIYVETAVAGDTVEISIRDDGSGISDEQMPRIFEPFYTSKPVGEGTGLGLALTYNIVKKHGGTLRVDSEVGQGTCFTVVLPVAGIQQAPTEA</sequence>
<dbReference type="SMART" id="SM00387">
    <property type="entry name" value="HATPase_c"/>
    <property type="match status" value="1"/>
</dbReference>
<feature type="domain" description="Histidine kinase" evidence="4">
    <location>
        <begin position="175"/>
        <end position="411"/>
    </location>
</feature>
<evidence type="ECO:0000259" key="4">
    <source>
        <dbReference type="PROSITE" id="PS50109"/>
    </source>
</evidence>
<dbReference type="Proteomes" id="UP000287410">
    <property type="component" value="Unassembled WGS sequence"/>
</dbReference>
<proteinExistence type="predicted"/>
<organism evidence="6 7">
    <name type="scientific">Aliidiomarina sedimenti</name>
    <dbReference type="NCBI Taxonomy" id="1933879"/>
    <lineage>
        <taxon>Bacteria</taxon>
        <taxon>Pseudomonadati</taxon>
        <taxon>Pseudomonadota</taxon>
        <taxon>Gammaproteobacteria</taxon>
        <taxon>Alteromonadales</taxon>
        <taxon>Idiomarinaceae</taxon>
        <taxon>Aliidiomarina</taxon>
    </lineage>
</organism>
<comment type="caution">
    <text evidence="6">The sequence shown here is derived from an EMBL/GenBank/DDBJ whole genome shotgun (WGS) entry which is preliminary data.</text>
</comment>
<evidence type="ECO:0000313" key="7">
    <source>
        <dbReference type="Proteomes" id="UP000287410"/>
    </source>
</evidence>
<dbReference type="PROSITE" id="PS50109">
    <property type="entry name" value="HIS_KIN"/>
    <property type="match status" value="1"/>
</dbReference>
<dbReference type="PROSITE" id="PS50112">
    <property type="entry name" value="PAS"/>
    <property type="match status" value="1"/>
</dbReference>
<dbReference type="InterPro" id="IPR036097">
    <property type="entry name" value="HisK_dim/P_sf"/>
</dbReference>
<dbReference type="RefSeq" id="WP_126790035.1">
    <property type="nucleotide sequence ID" value="NZ_PIPN01000006.1"/>
</dbReference>
<dbReference type="PANTHER" id="PTHR43065">
    <property type="entry name" value="SENSOR HISTIDINE KINASE"/>
    <property type="match status" value="1"/>
</dbReference>
<keyword evidence="3" id="KW-0597">Phosphoprotein</keyword>
<feature type="domain" description="PAS" evidence="5">
    <location>
        <begin position="8"/>
        <end position="70"/>
    </location>
</feature>
<dbReference type="NCBIfam" id="TIGR00229">
    <property type="entry name" value="sensory_box"/>
    <property type="match status" value="1"/>
</dbReference>
<evidence type="ECO:0000256" key="3">
    <source>
        <dbReference type="ARBA" id="ARBA00022553"/>
    </source>
</evidence>
<dbReference type="Gene3D" id="3.30.565.10">
    <property type="entry name" value="Histidine kinase-like ATPase, C-terminal domain"/>
    <property type="match status" value="1"/>
</dbReference>
<comment type="catalytic activity">
    <reaction evidence="1">
        <text>ATP + protein L-histidine = ADP + protein N-phospho-L-histidine.</text>
        <dbReference type="EC" id="2.7.13.3"/>
    </reaction>
</comment>
<dbReference type="Gene3D" id="3.30.450.20">
    <property type="entry name" value="PAS domain"/>
    <property type="match status" value="1"/>
</dbReference>
<dbReference type="Pfam" id="PF02518">
    <property type="entry name" value="HATPase_c"/>
    <property type="match status" value="1"/>
</dbReference>
<dbReference type="CDD" id="cd00130">
    <property type="entry name" value="PAS"/>
    <property type="match status" value="1"/>
</dbReference>
<accession>A0ABY0BV91</accession>
<gene>
    <name evidence="6" type="ORF">CWE12_12430</name>
</gene>
<dbReference type="InterPro" id="IPR004358">
    <property type="entry name" value="Sig_transdc_His_kin-like_C"/>
</dbReference>
<dbReference type="InterPro" id="IPR003661">
    <property type="entry name" value="HisK_dim/P_dom"/>
</dbReference>
<dbReference type="PRINTS" id="PR00344">
    <property type="entry name" value="BCTRLSENSOR"/>
</dbReference>
<dbReference type="Pfam" id="PF13426">
    <property type="entry name" value="PAS_9"/>
    <property type="match status" value="1"/>
</dbReference>
<keyword evidence="6" id="KW-0067">ATP-binding</keyword>
<dbReference type="InterPro" id="IPR000014">
    <property type="entry name" value="PAS"/>
</dbReference>
<keyword evidence="7" id="KW-1185">Reference proteome</keyword>
<dbReference type="GO" id="GO:0005524">
    <property type="term" value="F:ATP binding"/>
    <property type="evidence" value="ECO:0007669"/>
    <property type="project" value="UniProtKB-KW"/>
</dbReference>
<keyword evidence="6" id="KW-0547">Nucleotide-binding</keyword>
<dbReference type="InterPro" id="IPR035965">
    <property type="entry name" value="PAS-like_dom_sf"/>
</dbReference>
<dbReference type="Gene3D" id="1.10.287.130">
    <property type="match status" value="1"/>
</dbReference>
<dbReference type="SUPFAM" id="SSF55874">
    <property type="entry name" value="ATPase domain of HSP90 chaperone/DNA topoisomerase II/histidine kinase"/>
    <property type="match status" value="1"/>
</dbReference>
<evidence type="ECO:0000313" key="6">
    <source>
        <dbReference type="EMBL" id="RUO28029.1"/>
    </source>
</evidence>
<dbReference type="PANTHER" id="PTHR43065:SF50">
    <property type="entry name" value="HISTIDINE KINASE"/>
    <property type="match status" value="1"/>
</dbReference>
<dbReference type="SUPFAM" id="SSF47384">
    <property type="entry name" value="Homodimeric domain of signal transducing histidine kinase"/>
    <property type="match status" value="1"/>
</dbReference>
<dbReference type="SUPFAM" id="SSF55785">
    <property type="entry name" value="PYP-like sensor domain (PAS domain)"/>
    <property type="match status" value="1"/>
</dbReference>
<name>A0ABY0BV91_9GAMM</name>
<evidence type="ECO:0000256" key="2">
    <source>
        <dbReference type="ARBA" id="ARBA00012438"/>
    </source>
</evidence>
<evidence type="ECO:0000259" key="5">
    <source>
        <dbReference type="PROSITE" id="PS50112"/>
    </source>
</evidence>
<dbReference type="InterPro" id="IPR036890">
    <property type="entry name" value="HATPase_C_sf"/>
</dbReference>